<sequence length="201" mass="22799">MAPWPTWTPQGRPSQKGLQTPGRNIELSWRVEFFQSPSTYSDLHDSCPTRETHPQPHSKDLGQLSCTLEPLGEFKTYWYLDPTPRDSDVIGLECGLCISRSSPAGAEVQPQLESVDPDPVPEPRHLFHSSPAQTLQLLELCSAQRRHLVNSHCMNERTSMSCTGVEHDLCGPVSTDCKFSSRNVERHTKKERHLRTVRQDR</sequence>
<organism evidence="2 3">
    <name type="scientific">Eschrichtius robustus</name>
    <name type="common">California gray whale</name>
    <name type="synonym">Eschrichtius gibbosus</name>
    <dbReference type="NCBI Taxonomy" id="9764"/>
    <lineage>
        <taxon>Eukaryota</taxon>
        <taxon>Metazoa</taxon>
        <taxon>Chordata</taxon>
        <taxon>Craniata</taxon>
        <taxon>Vertebrata</taxon>
        <taxon>Euteleostomi</taxon>
        <taxon>Mammalia</taxon>
        <taxon>Eutheria</taxon>
        <taxon>Laurasiatheria</taxon>
        <taxon>Artiodactyla</taxon>
        <taxon>Whippomorpha</taxon>
        <taxon>Cetacea</taxon>
        <taxon>Mysticeti</taxon>
        <taxon>Eschrichtiidae</taxon>
        <taxon>Eschrichtius</taxon>
    </lineage>
</organism>
<dbReference type="Proteomes" id="UP001159641">
    <property type="component" value="Unassembled WGS sequence"/>
</dbReference>
<accession>A0AB34HZJ4</accession>
<evidence type="ECO:0000313" key="2">
    <source>
        <dbReference type="EMBL" id="KAJ8797813.1"/>
    </source>
</evidence>
<protein>
    <submittedName>
        <fullName evidence="2">Uncharacterized protein</fullName>
    </submittedName>
</protein>
<feature type="region of interest" description="Disordered" evidence="1">
    <location>
        <begin position="42"/>
        <end position="61"/>
    </location>
</feature>
<comment type="caution">
    <text evidence="2">The sequence shown here is derived from an EMBL/GenBank/DDBJ whole genome shotgun (WGS) entry which is preliminary data.</text>
</comment>
<feature type="region of interest" description="Disordered" evidence="1">
    <location>
        <begin position="1"/>
        <end position="22"/>
    </location>
</feature>
<reference evidence="2 3" key="1">
    <citation type="submission" date="2022-11" db="EMBL/GenBank/DDBJ databases">
        <title>Whole genome sequence of Eschrichtius robustus ER-17-0199.</title>
        <authorList>
            <person name="Bruniche-Olsen A."/>
            <person name="Black A.N."/>
            <person name="Fields C.J."/>
            <person name="Walden K."/>
            <person name="Dewoody J.A."/>
        </authorList>
    </citation>
    <scope>NUCLEOTIDE SEQUENCE [LARGE SCALE GENOMIC DNA]</scope>
    <source>
        <strain evidence="2">ER-17-0199</strain>
        <tissue evidence="2">Blubber</tissue>
    </source>
</reference>
<gene>
    <name evidence="2" type="ORF">J1605_017015</name>
</gene>
<keyword evidence="3" id="KW-1185">Reference proteome</keyword>
<feature type="compositionally biased region" description="Polar residues" evidence="1">
    <location>
        <begin position="7"/>
        <end position="22"/>
    </location>
</feature>
<dbReference type="EMBL" id="JAIQCJ010000154">
    <property type="protein sequence ID" value="KAJ8797813.1"/>
    <property type="molecule type" value="Genomic_DNA"/>
</dbReference>
<name>A0AB34HZJ4_ESCRO</name>
<evidence type="ECO:0000313" key="3">
    <source>
        <dbReference type="Proteomes" id="UP001159641"/>
    </source>
</evidence>
<evidence type="ECO:0000256" key="1">
    <source>
        <dbReference type="SAM" id="MobiDB-lite"/>
    </source>
</evidence>
<dbReference type="AlphaFoldDB" id="A0AB34HZJ4"/>
<feature type="compositionally biased region" description="Basic and acidic residues" evidence="1">
    <location>
        <begin position="42"/>
        <end position="60"/>
    </location>
</feature>
<proteinExistence type="predicted"/>